<keyword evidence="2" id="KW-1185">Reference proteome</keyword>
<protein>
    <submittedName>
        <fullName evidence="1">DUF2889 domain-containing protein</fullName>
    </submittedName>
</protein>
<dbReference type="RefSeq" id="WP_172203554.1">
    <property type="nucleotide sequence ID" value="NZ_CP071060.1"/>
</dbReference>
<name>A0ABX7M9W6_9RHOO</name>
<dbReference type="EMBL" id="CP071060">
    <property type="protein sequence ID" value="QSI77943.1"/>
    <property type="molecule type" value="Genomic_DNA"/>
</dbReference>
<evidence type="ECO:0000313" key="2">
    <source>
        <dbReference type="Proteomes" id="UP000663570"/>
    </source>
</evidence>
<gene>
    <name evidence="1" type="ORF">JY500_04685</name>
</gene>
<accession>A0ABX7M9W6</accession>
<organism evidence="1 2">
    <name type="scientific">Niveibacterium microcysteis</name>
    <dbReference type="NCBI Taxonomy" id="2811415"/>
    <lineage>
        <taxon>Bacteria</taxon>
        <taxon>Pseudomonadati</taxon>
        <taxon>Pseudomonadota</taxon>
        <taxon>Betaproteobacteria</taxon>
        <taxon>Rhodocyclales</taxon>
        <taxon>Rhodocyclaceae</taxon>
        <taxon>Niveibacterium</taxon>
    </lineage>
</organism>
<reference evidence="1 2" key="1">
    <citation type="submission" date="2021-02" db="EMBL/GenBank/DDBJ databases">
        <title>Niveibacterium changnyeongensis HC41.</title>
        <authorList>
            <person name="Kang M."/>
        </authorList>
    </citation>
    <scope>NUCLEOTIDE SEQUENCE [LARGE SCALE GENOMIC DNA]</scope>
    <source>
        <strain evidence="1 2">HC41</strain>
    </source>
</reference>
<evidence type="ECO:0000313" key="1">
    <source>
        <dbReference type="EMBL" id="QSI77943.1"/>
    </source>
</evidence>
<sequence>MAFPEPAIARRRLHTRRIEAEGFVRDDGLFDLDATLVDLKDADYEILSGVRPAGTPVHEMRVRLTIDRHFNIVDALADTAWAPYTGYCETIAPAYRQLIGLNLFQGFRKAMMERFAEVKGCTHVTELLLTLPTVALQTFATLVREDDSGDRKPYQLDRCHALDSSGAAARKYYPRWYRPRTVADSENT</sequence>
<dbReference type="Pfam" id="PF11136">
    <property type="entry name" value="DUF2889"/>
    <property type="match status" value="1"/>
</dbReference>
<dbReference type="InterPro" id="IPR021312">
    <property type="entry name" value="DUF2889"/>
</dbReference>
<dbReference type="Proteomes" id="UP000663570">
    <property type="component" value="Chromosome"/>
</dbReference>
<proteinExistence type="predicted"/>